<dbReference type="PANTHER" id="PTHR43095">
    <property type="entry name" value="SUGAR KINASE"/>
    <property type="match status" value="1"/>
</dbReference>
<dbReference type="SUPFAM" id="SSF53067">
    <property type="entry name" value="Actin-like ATPase domain"/>
    <property type="match status" value="2"/>
</dbReference>
<dbReference type="EMBL" id="CP046913">
    <property type="protein sequence ID" value="QGZ62227.1"/>
    <property type="molecule type" value="Genomic_DNA"/>
</dbReference>
<dbReference type="PROSITE" id="PS00933">
    <property type="entry name" value="FGGY_KINASES_1"/>
    <property type="match status" value="1"/>
</dbReference>
<comment type="catalytic activity">
    <reaction evidence="8 9">
        <text>D-xylulose + ATP = D-xylulose 5-phosphate + ADP + H(+)</text>
        <dbReference type="Rhea" id="RHEA:10964"/>
        <dbReference type="ChEBI" id="CHEBI:15378"/>
        <dbReference type="ChEBI" id="CHEBI:17140"/>
        <dbReference type="ChEBI" id="CHEBI:30616"/>
        <dbReference type="ChEBI" id="CHEBI:57737"/>
        <dbReference type="ChEBI" id="CHEBI:456216"/>
        <dbReference type="EC" id="2.7.1.17"/>
    </reaction>
</comment>
<feature type="site" description="Important for activity" evidence="8">
    <location>
        <position position="6"/>
    </location>
</feature>
<dbReference type="RefSeq" id="WP_158951255.1">
    <property type="nucleotide sequence ID" value="NZ_CP046913.1"/>
</dbReference>
<dbReference type="KEGG" id="pacs:FAZ98_11080"/>
<name>A0A7Z2JED3_9BURK</name>
<accession>A0A7Z2JED3</accession>
<organism evidence="12 13">
    <name type="scientific">Paraburkholderia acidisoli</name>
    <dbReference type="NCBI Taxonomy" id="2571748"/>
    <lineage>
        <taxon>Bacteria</taxon>
        <taxon>Pseudomonadati</taxon>
        <taxon>Pseudomonadota</taxon>
        <taxon>Betaproteobacteria</taxon>
        <taxon>Burkholderiales</taxon>
        <taxon>Burkholderiaceae</taxon>
        <taxon>Paraburkholderia</taxon>
    </lineage>
</organism>
<dbReference type="InterPro" id="IPR050406">
    <property type="entry name" value="FGGY_Carb_Kinase"/>
</dbReference>
<evidence type="ECO:0000259" key="11">
    <source>
        <dbReference type="Pfam" id="PF02782"/>
    </source>
</evidence>
<feature type="domain" description="Carbohydrate kinase FGGY C-terminal" evidence="11">
    <location>
        <begin position="253"/>
        <end position="439"/>
    </location>
</feature>
<comment type="function">
    <text evidence="8">Catalyzes the phosphorylation of D-xylulose to D-xylulose 5-phosphate.</text>
</comment>
<keyword evidence="2 8" id="KW-0859">Xylose metabolism</keyword>
<feature type="domain" description="Carbohydrate kinase FGGY N-terminal" evidence="10">
    <location>
        <begin position="1"/>
        <end position="243"/>
    </location>
</feature>
<dbReference type="Proteomes" id="UP000433577">
    <property type="component" value="Chromosome 1"/>
</dbReference>
<evidence type="ECO:0000256" key="1">
    <source>
        <dbReference type="ARBA" id="ARBA00009156"/>
    </source>
</evidence>
<evidence type="ECO:0000259" key="10">
    <source>
        <dbReference type="Pfam" id="PF00370"/>
    </source>
</evidence>
<dbReference type="InterPro" id="IPR006000">
    <property type="entry name" value="Xylulokinase"/>
</dbReference>
<evidence type="ECO:0000256" key="7">
    <source>
        <dbReference type="ARBA" id="ARBA00023277"/>
    </source>
</evidence>
<keyword evidence="5 8" id="KW-0418">Kinase</keyword>
<dbReference type="GO" id="GO:0004856">
    <property type="term" value="F:D-xylulokinase activity"/>
    <property type="evidence" value="ECO:0007669"/>
    <property type="project" value="UniProtKB-UniRule"/>
</dbReference>
<dbReference type="Pfam" id="PF00370">
    <property type="entry name" value="FGGY_N"/>
    <property type="match status" value="1"/>
</dbReference>
<evidence type="ECO:0000256" key="6">
    <source>
        <dbReference type="ARBA" id="ARBA00022840"/>
    </source>
</evidence>
<evidence type="ECO:0000256" key="4">
    <source>
        <dbReference type="ARBA" id="ARBA00022741"/>
    </source>
</evidence>
<dbReference type="Pfam" id="PF02782">
    <property type="entry name" value="FGGY_C"/>
    <property type="match status" value="1"/>
</dbReference>
<dbReference type="InterPro" id="IPR000577">
    <property type="entry name" value="Carb_kinase_FGGY"/>
</dbReference>
<comment type="similarity">
    <text evidence="1 8 9">Belongs to the FGGY kinase family.</text>
</comment>
<dbReference type="OrthoDB" id="9805576at2"/>
<dbReference type="GO" id="GO:0042732">
    <property type="term" value="P:D-xylose metabolic process"/>
    <property type="evidence" value="ECO:0007669"/>
    <property type="project" value="UniProtKB-KW"/>
</dbReference>
<dbReference type="AlphaFoldDB" id="A0A7Z2JED3"/>
<dbReference type="InterPro" id="IPR018484">
    <property type="entry name" value="FGGY_N"/>
</dbReference>
<gene>
    <name evidence="8 9 12" type="primary">xylB</name>
    <name evidence="12" type="ORF">FAZ98_11080</name>
</gene>
<dbReference type="PANTHER" id="PTHR43095:SF6">
    <property type="entry name" value="XYLULOSE KINASE"/>
    <property type="match status" value="1"/>
</dbReference>
<keyword evidence="13" id="KW-1185">Reference proteome</keyword>
<reference evidence="12 13" key="1">
    <citation type="submission" date="2019-12" db="EMBL/GenBank/DDBJ databases">
        <title>Paraburkholderia acidiphila 7Q-K02 sp. nov and Paraburkholderia acidisoli DHF22 sp. nov., two strains isolated from forest soil.</title>
        <authorList>
            <person name="Gao Z."/>
            <person name="Qiu L."/>
        </authorList>
    </citation>
    <scope>NUCLEOTIDE SEQUENCE [LARGE SCALE GENOMIC DNA]</scope>
    <source>
        <strain evidence="12 13">DHF22</strain>
    </source>
</reference>
<evidence type="ECO:0000256" key="8">
    <source>
        <dbReference type="HAMAP-Rule" id="MF_02220"/>
    </source>
</evidence>
<dbReference type="NCBIfam" id="TIGR01312">
    <property type="entry name" value="XylB"/>
    <property type="match status" value="1"/>
</dbReference>
<dbReference type="InterPro" id="IPR018483">
    <property type="entry name" value="Carb_kinase_FGGY_CS"/>
</dbReference>
<feature type="active site" description="Proton acceptor" evidence="8">
    <location>
        <position position="236"/>
    </location>
</feature>
<protein>
    <recommendedName>
        <fullName evidence="8 9">Xylulose kinase</fullName>
        <shortName evidence="8 9">Xylulokinase</shortName>
        <ecNumber evidence="8 9">2.7.1.17</ecNumber>
    </recommendedName>
</protein>
<dbReference type="GO" id="GO:0005524">
    <property type="term" value="F:ATP binding"/>
    <property type="evidence" value="ECO:0007669"/>
    <property type="project" value="UniProtKB-UniRule"/>
</dbReference>
<evidence type="ECO:0000256" key="9">
    <source>
        <dbReference type="RuleBase" id="RU364073"/>
    </source>
</evidence>
<dbReference type="InterPro" id="IPR043129">
    <property type="entry name" value="ATPase_NBD"/>
</dbReference>
<evidence type="ECO:0000256" key="5">
    <source>
        <dbReference type="ARBA" id="ARBA00022777"/>
    </source>
</evidence>
<dbReference type="EC" id="2.7.1.17" evidence="8 9"/>
<keyword evidence="6 8" id="KW-0067">ATP-binding</keyword>
<feature type="binding site" evidence="8">
    <location>
        <begin position="79"/>
        <end position="80"/>
    </location>
    <ligand>
        <name>substrate</name>
    </ligand>
</feature>
<dbReference type="Gene3D" id="3.30.420.40">
    <property type="match status" value="2"/>
</dbReference>
<keyword evidence="3 8" id="KW-0808">Transferase</keyword>
<sequence length="493" mass="52341">MYLGIDLGTSEVKVLLLAPEGRVIGTAGTPFVVSRPHARWAEQNPADWWDGTRRALAALRAAHPHEFAQVRGIGLSGQMHGAVLLDAEDRVLRPAILWNDMRAVDECAELTARAPQLHRIAGNLAMPGFTAPKLLWVARHEPDLFRQTACVLLPKDYLRLQLTGGKVSDPSDAAGTLWLDVAKRDWSDALLDACNMTRAQMPSLAEGSAPSGTLLPALAREFGLRDDVIVAAGGGDNATSAIGIGATQPGDGFVSLGTSGVLCVVGDRFRPNPALAVHAFCHAIPDRWHQMSVVLSAASCLRWVCKLTGTNEPTLLAEIEQLAPATLGEAPIFLPYLSGERTPHNDPYAQGVFFGMTHATDRALLGYAVLEGVTLALTDGLDALAAAGTEVGALSMLGGGARSGYWAQMVADAFDTPTRQHGGGETGAALGAARLGWLAAGGHAADVLTKPPIVAEYTPNAARHAALRERLGAYRALYRHVRPLFEPSRERLV</sequence>
<evidence type="ECO:0000313" key="12">
    <source>
        <dbReference type="EMBL" id="QGZ62227.1"/>
    </source>
</evidence>
<keyword evidence="4 8" id="KW-0547">Nucleotide-binding</keyword>
<dbReference type="InterPro" id="IPR018485">
    <property type="entry name" value="FGGY_C"/>
</dbReference>
<dbReference type="HAMAP" id="MF_02220">
    <property type="entry name" value="XylB"/>
    <property type="match status" value="1"/>
</dbReference>
<dbReference type="PIRSF" id="PIRSF000538">
    <property type="entry name" value="GlpK"/>
    <property type="match status" value="1"/>
</dbReference>
<evidence type="ECO:0000256" key="3">
    <source>
        <dbReference type="ARBA" id="ARBA00022679"/>
    </source>
</evidence>
<evidence type="ECO:0000256" key="2">
    <source>
        <dbReference type="ARBA" id="ARBA00022629"/>
    </source>
</evidence>
<evidence type="ECO:0000313" key="13">
    <source>
        <dbReference type="Proteomes" id="UP000433577"/>
    </source>
</evidence>
<keyword evidence="7 8" id="KW-0119">Carbohydrate metabolism</keyword>
<dbReference type="GO" id="GO:0005998">
    <property type="term" value="P:xylulose catabolic process"/>
    <property type="evidence" value="ECO:0007669"/>
    <property type="project" value="UniProtKB-UniRule"/>
</dbReference>
<dbReference type="CDD" id="cd07808">
    <property type="entry name" value="ASKHA_NBD_FGGY_EcXK-like"/>
    <property type="match status" value="1"/>
</dbReference>
<proteinExistence type="inferred from homology"/>